<gene>
    <name evidence="1" type="ordered locus">swp_4968</name>
</gene>
<organism evidence="1 2">
    <name type="scientific">Shewanella piezotolerans (strain WP3 / JCM 13877)</name>
    <dbReference type="NCBI Taxonomy" id="225849"/>
    <lineage>
        <taxon>Bacteria</taxon>
        <taxon>Pseudomonadati</taxon>
        <taxon>Pseudomonadota</taxon>
        <taxon>Gammaproteobacteria</taxon>
        <taxon>Alteromonadales</taxon>
        <taxon>Shewanellaceae</taxon>
        <taxon>Shewanella</taxon>
    </lineage>
</organism>
<dbReference type="KEGG" id="swp:swp_4968"/>
<dbReference type="HOGENOM" id="CLU_3405411_0_0_6"/>
<name>B8CVA9_SHEPW</name>
<proteinExistence type="predicted"/>
<dbReference type="EMBL" id="CP000472">
    <property type="protein sequence ID" value="ACJ31584.1"/>
    <property type="molecule type" value="Genomic_DNA"/>
</dbReference>
<reference evidence="1 2" key="1">
    <citation type="journal article" date="2008" name="PLoS ONE">
        <title>Environmental adaptation: genomic analysis of the piezotolerant and psychrotolerant deep-sea iron reducing bacterium Shewanella piezotolerans WP3.</title>
        <authorList>
            <person name="Wang F."/>
            <person name="Wang J."/>
            <person name="Jian H."/>
            <person name="Zhang B."/>
            <person name="Li S."/>
            <person name="Wang F."/>
            <person name="Zeng X."/>
            <person name="Gao L."/>
            <person name="Bartlett D.H."/>
            <person name="Yu J."/>
            <person name="Hu S."/>
            <person name="Xiao X."/>
        </authorList>
    </citation>
    <scope>NUCLEOTIDE SEQUENCE [LARGE SCALE GENOMIC DNA]</scope>
    <source>
        <strain evidence="2">WP3 / JCM 13877</strain>
    </source>
</reference>
<accession>B8CVA9</accession>
<dbReference type="Proteomes" id="UP000000753">
    <property type="component" value="Chromosome"/>
</dbReference>
<keyword evidence="2" id="KW-1185">Reference proteome</keyword>
<protein>
    <submittedName>
        <fullName evidence="1">Uncharacterized protein</fullName>
    </submittedName>
</protein>
<dbReference type="AlphaFoldDB" id="B8CVA9"/>
<sequence>MLTNIHNALLGTKKAQLANSKLKTKAKAQR</sequence>
<evidence type="ECO:0000313" key="1">
    <source>
        <dbReference type="EMBL" id="ACJ31584.1"/>
    </source>
</evidence>
<evidence type="ECO:0000313" key="2">
    <source>
        <dbReference type="Proteomes" id="UP000000753"/>
    </source>
</evidence>